<keyword evidence="2" id="KW-1185">Reference proteome</keyword>
<dbReference type="EMBL" id="JBHSAJ010000026">
    <property type="protein sequence ID" value="MFC3934885.1"/>
    <property type="molecule type" value="Genomic_DNA"/>
</dbReference>
<evidence type="ECO:0008006" key="3">
    <source>
        <dbReference type="Google" id="ProtNLM"/>
    </source>
</evidence>
<proteinExistence type="predicted"/>
<comment type="caution">
    <text evidence="1">The sequence shown here is derived from an EMBL/GenBank/DDBJ whole genome shotgun (WGS) entry which is preliminary data.</text>
</comment>
<dbReference type="Proteomes" id="UP001595693">
    <property type="component" value="Unassembled WGS sequence"/>
</dbReference>
<accession>A0ABV8DA32</accession>
<evidence type="ECO:0000313" key="1">
    <source>
        <dbReference type="EMBL" id="MFC3934885.1"/>
    </source>
</evidence>
<gene>
    <name evidence="1" type="ORF">ACFOW3_09625</name>
</gene>
<protein>
    <recommendedName>
        <fullName evidence="3">DUF1778 domain-containing protein</fullName>
    </recommendedName>
</protein>
<name>A0ABV8DA32_9BURK</name>
<sequence length="123" mass="13360">MFIVEGIQMAATVNFTGSVDRELLRRAKVIAAKSDTSINALFNAELRYLVETFEAAEAAGNQNYKTLLDFSLGRIDDHAAKGSLGIDSDEDLFLLMAQAHLPMPRLPEAVTQGMVESLNALSS</sequence>
<reference evidence="2" key="1">
    <citation type="journal article" date="2019" name="Int. J. Syst. Evol. Microbiol.">
        <title>The Global Catalogue of Microorganisms (GCM) 10K type strain sequencing project: providing services to taxonomists for standard genome sequencing and annotation.</title>
        <authorList>
            <consortium name="The Broad Institute Genomics Platform"/>
            <consortium name="The Broad Institute Genome Sequencing Center for Infectious Disease"/>
            <person name="Wu L."/>
            <person name="Ma J."/>
        </authorList>
    </citation>
    <scope>NUCLEOTIDE SEQUENCE [LARGE SCALE GENOMIC DNA]</scope>
    <source>
        <strain evidence="2">CCUG 2113</strain>
    </source>
</reference>
<dbReference type="RefSeq" id="WP_055397072.1">
    <property type="nucleotide sequence ID" value="NZ_JAMXAX010000003.1"/>
</dbReference>
<organism evidence="1 2">
    <name type="scientific">Acidovorax facilis</name>
    <dbReference type="NCBI Taxonomy" id="12917"/>
    <lineage>
        <taxon>Bacteria</taxon>
        <taxon>Pseudomonadati</taxon>
        <taxon>Pseudomonadota</taxon>
        <taxon>Betaproteobacteria</taxon>
        <taxon>Burkholderiales</taxon>
        <taxon>Comamonadaceae</taxon>
        <taxon>Acidovorax</taxon>
    </lineage>
</organism>
<evidence type="ECO:0000313" key="2">
    <source>
        <dbReference type="Proteomes" id="UP001595693"/>
    </source>
</evidence>